<protein>
    <submittedName>
        <fullName evidence="2">Uncharacterized protein</fullName>
    </submittedName>
</protein>
<keyword evidence="3" id="KW-1185">Reference proteome</keyword>
<sequence length="294" mass="33848">MTSLKENDDKIFQNSVSYLHNISSMGFNPPALKCMYLTKARLMELRKNIQLPFYTTKSTVRCQRCFLNLIDGPASYKVTPEEKKSRFARRMLTKLDEDKPLTKYQRKYVKRLNQFKGNRLMITCKFCKKECLIKMAKPKKLVTAKDLKITKQKKKKTKKKDKFCGLKKDVVLSVTPQNVNKAARKVVETPVVKTIKVGSKRKSRDPSQVKKENAKRSTKEPVIVTKASIRKSQRKIKKKDKLKEFINTSSMIKASPSAKLKQFLQDQSSTAKEKAVGALADYPLLEALDLPWHK</sequence>
<dbReference type="Proteomes" id="UP001159042">
    <property type="component" value="Unassembled WGS sequence"/>
</dbReference>
<dbReference type="EMBL" id="JANEYG010000012">
    <property type="protein sequence ID" value="KAJ8921024.1"/>
    <property type="molecule type" value="Genomic_DNA"/>
</dbReference>
<evidence type="ECO:0000256" key="1">
    <source>
        <dbReference type="SAM" id="MobiDB-lite"/>
    </source>
</evidence>
<reference evidence="2 3" key="1">
    <citation type="journal article" date="2023" name="Insect Mol. Biol.">
        <title>Genome sequencing provides insights into the evolution of gene families encoding plant cell wall-degrading enzymes in longhorned beetles.</title>
        <authorList>
            <person name="Shin N.R."/>
            <person name="Okamura Y."/>
            <person name="Kirsch R."/>
            <person name="Pauchet Y."/>
        </authorList>
    </citation>
    <scope>NUCLEOTIDE SEQUENCE [LARGE SCALE GENOMIC DNA]</scope>
    <source>
        <strain evidence="2">EAD_L_NR</strain>
    </source>
</reference>
<dbReference type="AlphaFoldDB" id="A0AAV8W3F9"/>
<feature type="compositionally biased region" description="Basic and acidic residues" evidence="1">
    <location>
        <begin position="204"/>
        <end position="219"/>
    </location>
</feature>
<accession>A0AAV8W3F9</accession>
<evidence type="ECO:0000313" key="2">
    <source>
        <dbReference type="EMBL" id="KAJ8921024.1"/>
    </source>
</evidence>
<feature type="region of interest" description="Disordered" evidence="1">
    <location>
        <begin position="197"/>
        <end position="219"/>
    </location>
</feature>
<comment type="caution">
    <text evidence="2">The sequence shown here is derived from an EMBL/GenBank/DDBJ whole genome shotgun (WGS) entry which is preliminary data.</text>
</comment>
<organism evidence="2 3">
    <name type="scientific">Exocentrus adspersus</name>
    <dbReference type="NCBI Taxonomy" id="1586481"/>
    <lineage>
        <taxon>Eukaryota</taxon>
        <taxon>Metazoa</taxon>
        <taxon>Ecdysozoa</taxon>
        <taxon>Arthropoda</taxon>
        <taxon>Hexapoda</taxon>
        <taxon>Insecta</taxon>
        <taxon>Pterygota</taxon>
        <taxon>Neoptera</taxon>
        <taxon>Endopterygota</taxon>
        <taxon>Coleoptera</taxon>
        <taxon>Polyphaga</taxon>
        <taxon>Cucujiformia</taxon>
        <taxon>Chrysomeloidea</taxon>
        <taxon>Cerambycidae</taxon>
        <taxon>Lamiinae</taxon>
        <taxon>Acanthocinini</taxon>
        <taxon>Exocentrus</taxon>
    </lineage>
</organism>
<name>A0AAV8W3F9_9CUCU</name>
<gene>
    <name evidence="2" type="ORF">NQ315_015820</name>
</gene>
<proteinExistence type="predicted"/>
<evidence type="ECO:0000313" key="3">
    <source>
        <dbReference type="Proteomes" id="UP001159042"/>
    </source>
</evidence>